<protein>
    <recommendedName>
        <fullName evidence="4">DUF3035 domain-containing protein</fullName>
    </recommendedName>
</protein>
<feature type="region of interest" description="Disordered" evidence="1">
    <location>
        <begin position="1"/>
        <end position="21"/>
    </location>
</feature>
<evidence type="ECO:0008006" key="4">
    <source>
        <dbReference type="Google" id="ProtNLM"/>
    </source>
</evidence>
<comment type="caution">
    <text evidence="2">The sequence shown here is derived from an EMBL/GenBank/DDBJ whole genome shotgun (WGS) entry which is preliminary data.</text>
</comment>
<keyword evidence="3" id="KW-1185">Reference proteome</keyword>
<feature type="non-terminal residue" evidence="2">
    <location>
        <position position="171"/>
    </location>
</feature>
<dbReference type="Proteomes" id="UP000698752">
    <property type="component" value="Unassembled WGS sequence"/>
</dbReference>
<sequence>MTGRMDRRATPRHGRGRARADQARRLVLAAALLTAGCTAGQGGEAIGPLWSNLTGPAFEGRERPPGADDPFPNLGTIPARPTVPDVAVRDALTAALADERQRSRNPLDAEMRPVSPRPAGTEGDRSMPMAAPGPPPLPRAPRIPWDPVEPTAPAAVRQPSAPAVPSAPGPG</sequence>
<evidence type="ECO:0000313" key="2">
    <source>
        <dbReference type="EMBL" id="MBR0651937.1"/>
    </source>
</evidence>
<feature type="region of interest" description="Disordered" evidence="1">
    <location>
        <begin position="94"/>
        <end position="171"/>
    </location>
</feature>
<dbReference type="EMBL" id="JAAEDI010000023">
    <property type="protein sequence ID" value="MBR0651937.1"/>
    <property type="molecule type" value="Genomic_DNA"/>
</dbReference>
<evidence type="ECO:0000313" key="3">
    <source>
        <dbReference type="Proteomes" id="UP000698752"/>
    </source>
</evidence>
<organism evidence="2 3">
    <name type="scientific">Neoroseomonas terrae</name>
    <dbReference type="NCBI Taxonomy" id="424799"/>
    <lineage>
        <taxon>Bacteria</taxon>
        <taxon>Pseudomonadati</taxon>
        <taxon>Pseudomonadota</taxon>
        <taxon>Alphaproteobacteria</taxon>
        <taxon>Acetobacterales</taxon>
        <taxon>Acetobacteraceae</taxon>
        <taxon>Neoroseomonas</taxon>
    </lineage>
</organism>
<name>A0ABS5ELQ0_9PROT</name>
<reference evidence="3" key="1">
    <citation type="journal article" date="2021" name="Syst. Appl. Microbiol.">
        <title>Roseomonas hellenica sp. nov., isolated from roots of wild-growing Alkanna tinctoria.</title>
        <authorList>
            <person name="Rat A."/>
            <person name="Naranjo H.D."/>
            <person name="Lebbe L."/>
            <person name="Cnockaert M."/>
            <person name="Krigas N."/>
            <person name="Grigoriadou K."/>
            <person name="Maloupa E."/>
            <person name="Willems A."/>
        </authorList>
    </citation>
    <scope>NUCLEOTIDE SEQUENCE [LARGE SCALE GENOMIC DNA]</scope>
    <source>
        <strain evidence="3">LMG 31159</strain>
    </source>
</reference>
<evidence type="ECO:0000256" key="1">
    <source>
        <dbReference type="SAM" id="MobiDB-lite"/>
    </source>
</evidence>
<feature type="region of interest" description="Disordered" evidence="1">
    <location>
        <begin position="56"/>
        <end position="82"/>
    </location>
</feature>
<feature type="compositionally biased region" description="Low complexity" evidence="1">
    <location>
        <begin position="142"/>
        <end position="164"/>
    </location>
</feature>
<feature type="compositionally biased region" description="Basic and acidic residues" evidence="1">
    <location>
        <begin position="97"/>
        <end position="111"/>
    </location>
</feature>
<accession>A0ABS5ELQ0</accession>
<feature type="compositionally biased region" description="Pro residues" evidence="1">
    <location>
        <begin position="131"/>
        <end position="141"/>
    </location>
</feature>
<proteinExistence type="predicted"/>
<gene>
    <name evidence="2" type="ORF">GXW78_19890</name>
</gene>